<dbReference type="InterPro" id="IPR036705">
    <property type="entry name" value="Ribosyl_crysJ1_sf"/>
</dbReference>
<dbReference type="PANTHER" id="PTHR16222:SF12">
    <property type="entry name" value="ADP-RIBOSYLGLYCOHYDROLASE-RELATED"/>
    <property type="match status" value="1"/>
</dbReference>
<reference evidence="1" key="1">
    <citation type="journal article" date="2021" name="Proc. Natl. Acad. Sci. U.S.A.">
        <title>A Catalog of Tens of Thousands of Viruses from Human Metagenomes Reveals Hidden Associations with Chronic Diseases.</title>
        <authorList>
            <person name="Tisza M.J."/>
            <person name="Buck C.B."/>
        </authorList>
    </citation>
    <scope>NUCLEOTIDE SEQUENCE</scope>
    <source>
        <strain evidence="1">CtYGJ17</strain>
    </source>
</reference>
<organism evidence="1">
    <name type="scientific">Myoviridae sp. ctYGJ17</name>
    <dbReference type="NCBI Taxonomy" id="2827692"/>
    <lineage>
        <taxon>Viruses</taxon>
        <taxon>Duplodnaviria</taxon>
        <taxon>Heunggongvirae</taxon>
        <taxon>Uroviricota</taxon>
        <taxon>Caudoviricetes</taxon>
    </lineage>
</organism>
<dbReference type="SUPFAM" id="SSF101478">
    <property type="entry name" value="ADP-ribosylglycohydrolase"/>
    <property type="match status" value="1"/>
</dbReference>
<sequence length="322" mass="34357">MKKINEKQLDRIRGALYGVAVGDALGGPLEFMSDWQICNTYGRVTDMIGGGWLNLKPGEVTDDTQMTLCVARGILDALEGDNGLDLVASVGQQFIAWADSKPKDIGGACSHSIAVAKLRGRFRLQGVPTATDWEEAARQTRRDGGRPVEGNGALMRTVYPGLYCSTKGGAEIQARAFAEMTHRGDKSTEACILYTRMVYLLTEAVNKYQDGNVADFLHECLKGTFYDASVEKPATYAAGGYVVDSMCTAVSCLAHAQTFEEAVCAAANLGGDTDTNAAITGGLAGAWFGFSAIPARWVDALAPGLRQDLDILAAAAESHRNK</sequence>
<protein>
    <recommendedName>
        <fullName evidence="2">ADP-ribosyl-[dinitrogen reductase] hydrolase</fullName>
    </recommendedName>
</protein>
<dbReference type="Gene3D" id="1.10.4080.10">
    <property type="entry name" value="ADP-ribosylation/Crystallin J1"/>
    <property type="match status" value="1"/>
</dbReference>
<dbReference type="EMBL" id="BK032829">
    <property type="protein sequence ID" value="DAF62823.1"/>
    <property type="molecule type" value="Genomic_DNA"/>
</dbReference>
<dbReference type="InterPro" id="IPR050792">
    <property type="entry name" value="ADP-ribosylglycohydrolase"/>
</dbReference>
<dbReference type="Pfam" id="PF03747">
    <property type="entry name" value="ADP_ribosyl_GH"/>
    <property type="match status" value="1"/>
</dbReference>
<dbReference type="PANTHER" id="PTHR16222">
    <property type="entry name" value="ADP-RIBOSYLGLYCOHYDROLASE"/>
    <property type="match status" value="1"/>
</dbReference>
<name>A0A8S5TIL8_9CAUD</name>
<accession>A0A8S5TIL8</accession>
<proteinExistence type="predicted"/>
<evidence type="ECO:0008006" key="2">
    <source>
        <dbReference type="Google" id="ProtNLM"/>
    </source>
</evidence>
<evidence type="ECO:0000313" key="1">
    <source>
        <dbReference type="EMBL" id="DAF62823.1"/>
    </source>
</evidence>
<dbReference type="InterPro" id="IPR005502">
    <property type="entry name" value="Ribosyl_crysJ1"/>
</dbReference>